<comment type="caution">
    <text evidence="3">The sequence shown here is derived from an EMBL/GenBank/DDBJ whole genome shotgun (WGS) entry which is preliminary data.</text>
</comment>
<protein>
    <submittedName>
        <fullName evidence="3">Haloalkane dehalogenase</fullName>
    </submittedName>
</protein>
<reference evidence="3 4" key="1">
    <citation type="submission" date="2018-03" db="EMBL/GenBank/DDBJ databases">
        <title>Genomic Encyclopedia of Archaeal and Bacterial Type Strains, Phase II (KMG-II): from individual species to whole genera.</title>
        <authorList>
            <person name="Goeker M."/>
        </authorList>
    </citation>
    <scope>NUCLEOTIDE SEQUENCE [LARGE SCALE GENOMIC DNA]</scope>
    <source>
        <strain evidence="3 4">DSM 28229</strain>
    </source>
</reference>
<keyword evidence="1" id="KW-0378">Hydrolase</keyword>
<gene>
    <name evidence="3" type="ORF">BC781_102410</name>
</gene>
<dbReference type="InterPro" id="IPR051340">
    <property type="entry name" value="Haloalkane_dehalogenase"/>
</dbReference>
<dbReference type="OrthoDB" id="9799612at2"/>
<proteinExistence type="predicted"/>
<dbReference type="InterPro" id="IPR000073">
    <property type="entry name" value="AB_hydrolase_1"/>
</dbReference>
<sequence>MIKALRTPEERFQNLPNYDFTPNYIDDLEGYKNLRIHYVDEGKKDAENVFLLLHGEPSWSFLYRKMIPVFAEKGRVIAPDLLGFGKSDKPVDEDTYTFHFHRNYLLKFIERLDLQNITLVVQDWGGLLGLTLPMEMEDRFKRLLIMNTALINGKPAGPVFAEWMDAIVKPENVDLATIFQKHAPGISEQDAAAYEAPFPDRTYKAGVRKFPVLVAQEPHLEGVDISLKAAEFWASKWNGETFMAVGMKDKMLGPVVMQHMKALIKGCPEPLEIENGGHFVQEAGGELIAKKGLEYFKL</sequence>
<dbReference type="NCBIfam" id="NF002043">
    <property type="entry name" value="PRK00870.1"/>
    <property type="match status" value="1"/>
</dbReference>
<dbReference type="InterPro" id="IPR000639">
    <property type="entry name" value="Epox_hydrolase-like"/>
</dbReference>
<dbReference type="SUPFAM" id="SSF53474">
    <property type="entry name" value="alpha/beta-Hydrolases"/>
    <property type="match status" value="1"/>
</dbReference>
<dbReference type="PRINTS" id="PR00111">
    <property type="entry name" value="ABHYDROLASE"/>
</dbReference>
<evidence type="ECO:0000256" key="1">
    <source>
        <dbReference type="ARBA" id="ARBA00022801"/>
    </source>
</evidence>
<dbReference type="InterPro" id="IPR029058">
    <property type="entry name" value="AB_hydrolase_fold"/>
</dbReference>
<dbReference type="Pfam" id="PF00561">
    <property type="entry name" value="Abhydrolase_1"/>
    <property type="match status" value="1"/>
</dbReference>
<dbReference type="PANTHER" id="PTHR42977:SF3">
    <property type="entry name" value="AB HYDROLASE-1 DOMAIN-CONTAINING PROTEIN"/>
    <property type="match status" value="1"/>
</dbReference>
<keyword evidence="4" id="KW-1185">Reference proteome</keyword>
<evidence type="ECO:0000313" key="3">
    <source>
        <dbReference type="EMBL" id="PWJ42864.1"/>
    </source>
</evidence>
<dbReference type="Proteomes" id="UP000245535">
    <property type="component" value="Unassembled WGS sequence"/>
</dbReference>
<dbReference type="RefSeq" id="WP_109616985.1">
    <property type="nucleotide sequence ID" value="NZ_QGDO01000002.1"/>
</dbReference>
<evidence type="ECO:0000313" key="4">
    <source>
        <dbReference type="Proteomes" id="UP000245535"/>
    </source>
</evidence>
<accession>A0A315ZDP2</accession>
<dbReference type="PANTHER" id="PTHR42977">
    <property type="entry name" value="HYDROLASE-RELATED"/>
    <property type="match status" value="1"/>
</dbReference>
<dbReference type="AlphaFoldDB" id="A0A315ZDP2"/>
<dbReference type="Gene3D" id="3.40.50.1820">
    <property type="entry name" value="alpha/beta hydrolase"/>
    <property type="match status" value="1"/>
</dbReference>
<organism evidence="3 4">
    <name type="scientific">Sediminitomix flava</name>
    <dbReference type="NCBI Taxonomy" id="379075"/>
    <lineage>
        <taxon>Bacteria</taxon>
        <taxon>Pseudomonadati</taxon>
        <taxon>Bacteroidota</taxon>
        <taxon>Cytophagia</taxon>
        <taxon>Cytophagales</taxon>
        <taxon>Flammeovirgaceae</taxon>
        <taxon>Sediminitomix</taxon>
    </lineage>
</organism>
<evidence type="ECO:0000259" key="2">
    <source>
        <dbReference type="Pfam" id="PF00561"/>
    </source>
</evidence>
<name>A0A315ZDP2_SEDFL</name>
<dbReference type="PRINTS" id="PR00412">
    <property type="entry name" value="EPOXHYDRLASE"/>
</dbReference>
<feature type="domain" description="AB hydrolase-1" evidence="2">
    <location>
        <begin position="48"/>
        <end position="282"/>
    </location>
</feature>
<dbReference type="GO" id="GO:0004301">
    <property type="term" value="F:epoxide hydrolase activity"/>
    <property type="evidence" value="ECO:0007669"/>
    <property type="project" value="TreeGrafter"/>
</dbReference>
<dbReference type="EMBL" id="QGDO01000002">
    <property type="protein sequence ID" value="PWJ42864.1"/>
    <property type="molecule type" value="Genomic_DNA"/>
</dbReference>